<reference evidence="1 2" key="1">
    <citation type="submission" date="2024-01" db="EMBL/GenBank/DDBJ databases">
        <title>The genome of the rayed Mediterranean limpet Patella caerulea (Linnaeus, 1758).</title>
        <authorList>
            <person name="Anh-Thu Weber A."/>
            <person name="Halstead-Nussloch G."/>
        </authorList>
    </citation>
    <scope>NUCLEOTIDE SEQUENCE [LARGE SCALE GENOMIC DNA]</scope>
    <source>
        <strain evidence="1">AATW-2023a</strain>
        <tissue evidence="1">Whole specimen</tissue>
    </source>
</reference>
<sequence length="118" mass="14097">MDLSMRSSDVKKVLSGEIYREEPMFVHKLKLQKGQFVIGRMLALCRIDKDKVTVRRNKEEASLVVARELCDDWIRKNVYPADERTVASYIQKDYETFRDLRKTENRTETWFSKVEEFN</sequence>
<accession>A0AAN8KDU3</accession>
<dbReference type="EMBL" id="JAZGQO010000001">
    <property type="protein sequence ID" value="KAK6195769.1"/>
    <property type="molecule type" value="Genomic_DNA"/>
</dbReference>
<proteinExistence type="predicted"/>
<comment type="caution">
    <text evidence="1">The sequence shown here is derived from an EMBL/GenBank/DDBJ whole genome shotgun (WGS) entry which is preliminary data.</text>
</comment>
<evidence type="ECO:0000313" key="2">
    <source>
        <dbReference type="Proteomes" id="UP001347796"/>
    </source>
</evidence>
<dbReference type="AlphaFoldDB" id="A0AAN8KDU3"/>
<dbReference type="Proteomes" id="UP001347796">
    <property type="component" value="Unassembled WGS sequence"/>
</dbReference>
<gene>
    <name evidence="1" type="ORF">SNE40_001126</name>
</gene>
<evidence type="ECO:0000313" key="1">
    <source>
        <dbReference type="EMBL" id="KAK6195769.1"/>
    </source>
</evidence>
<protein>
    <submittedName>
        <fullName evidence="1">Uncharacterized protein</fullName>
    </submittedName>
</protein>
<name>A0AAN8KDU3_PATCE</name>
<keyword evidence="2" id="KW-1185">Reference proteome</keyword>
<organism evidence="1 2">
    <name type="scientific">Patella caerulea</name>
    <name type="common">Rayed Mediterranean limpet</name>
    <dbReference type="NCBI Taxonomy" id="87958"/>
    <lineage>
        <taxon>Eukaryota</taxon>
        <taxon>Metazoa</taxon>
        <taxon>Spiralia</taxon>
        <taxon>Lophotrochozoa</taxon>
        <taxon>Mollusca</taxon>
        <taxon>Gastropoda</taxon>
        <taxon>Patellogastropoda</taxon>
        <taxon>Patelloidea</taxon>
        <taxon>Patellidae</taxon>
        <taxon>Patella</taxon>
    </lineage>
</organism>